<evidence type="ECO:0000313" key="6">
    <source>
        <dbReference type="EMBL" id="TYL52515.1"/>
    </source>
</evidence>
<dbReference type="Gene3D" id="3.40.640.10">
    <property type="entry name" value="Type I PLP-dependent aspartate aminotransferase-like (Major domain)"/>
    <property type="match status" value="1"/>
</dbReference>
<gene>
    <name evidence="6" type="ORF">FYC51_01780</name>
</gene>
<comment type="similarity">
    <text evidence="4">Belongs to the DegT/DnrJ/EryC1 family.</text>
</comment>
<comment type="cofactor">
    <cofactor evidence="1">
        <name>pyridoxal 5'-phosphate</name>
        <dbReference type="ChEBI" id="CHEBI:597326"/>
    </cofactor>
</comment>
<dbReference type="AlphaFoldDB" id="A0A5S4VEQ2"/>
<dbReference type="Gene3D" id="3.90.1150.10">
    <property type="entry name" value="Aspartate Aminotransferase, domain 1"/>
    <property type="match status" value="1"/>
</dbReference>
<dbReference type="GO" id="GO:0008483">
    <property type="term" value="F:transaminase activity"/>
    <property type="evidence" value="ECO:0007669"/>
    <property type="project" value="UniProtKB-KW"/>
</dbReference>
<proteinExistence type="inferred from homology"/>
<dbReference type="InterPro" id="IPR015421">
    <property type="entry name" value="PyrdxlP-dep_Trfase_major"/>
</dbReference>
<feature type="modified residue" description="N6-(pyridoxal phosphate)lysine" evidence="3">
    <location>
        <position position="246"/>
    </location>
</feature>
<reference evidence="6 7" key="1">
    <citation type="submission" date="2019-08" db="EMBL/GenBank/DDBJ databases">
        <authorList>
            <person name="Hu J."/>
        </authorList>
    </citation>
    <scope>NUCLEOTIDE SEQUENCE [LARGE SCALE GENOMIC DNA]</scope>
    <source>
        <strain evidence="6 7">NEAU-184</strain>
    </source>
</reference>
<dbReference type="PANTHER" id="PTHR30244">
    <property type="entry name" value="TRANSAMINASE"/>
    <property type="match status" value="1"/>
</dbReference>
<comment type="caution">
    <text evidence="6">The sequence shown here is derived from an EMBL/GenBank/DDBJ whole genome shotgun (WGS) entry which is preliminary data.</text>
</comment>
<evidence type="ECO:0000256" key="3">
    <source>
        <dbReference type="PIRSR" id="PIRSR000390-2"/>
    </source>
</evidence>
<dbReference type="PIRSF" id="PIRSF000390">
    <property type="entry name" value="PLP_StrS"/>
    <property type="match status" value="1"/>
</dbReference>
<dbReference type="PANTHER" id="PTHR30244:SF34">
    <property type="entry name" value="DTDP-4-AMINO-4,6-DIDEOXYGALACTOSE TRANSAMINASE"/>
    <property type="match status" value="1"/>
</dbReference>
<dbReference type="EMBL" id="VSSB01000001">
    <property type="protein sequence ID" value="TYL52515.1"/>
    <property type="molecule type" value="Genomic_DNA"/>
</dbReference>
<evidence type="ECO:0000313" key="7">
    <source>
        <dbReference type="Proteomes" id="UP000325243"/>
    </source>
</evidence>
<dbReference type="SUPFAM" id="SSF53383">
    <property type="entry name" value="PLP-dependent transferases"/>
    <property type="match status" value="1"/>
</dbReference>
<keyword evidence="7" id="KW-1185">Reference proteome</keyword>
<evidence type="ECO:0000256" key="4">
    <source>
        <dbReference type="RuleBase" id="RU004508"/>
    </source>
</evidence>
<protein>
    <submittedName>
        <fullName evidence="6">DegT/DnrJ/EryC1/StrS family aminotransferase</fullName>
    </submittedName>
</protein>
<keyword evidence="6" id="KW-0032">Aminotransferase</keyword>
<dbReference type="CDD" id="cd00616">
    <property type="entry name" value="AHBA_syn"/>
    <property type="match status" value="1"/>
</dbReference>
<dbReference type="Proteomes" id="UP000325243">
    <property type="component" value="Unassembled WGS sequence"/>
</dbReference>
<feature type="active site" description="Proton acceptor" evidence="2">
    <location>
        <position position="246"/>
    </location>
</feature>
<dbReference type="GO" id="GO:0030170">
    <property type="term" value="F:pyridoxal phosphate binding"/>
    <property type="evidence" value="ECO:0007669"/>
    <property type="project" value="TreeGrafter"/>
</dbReference>
<organism evidence="6 7">
    <name type="scientific">Agromyces mariniharenae</name>
    <dbReference type="NCBI Taxonomy" id="2604423"/>
    <lineage>
        <taxon>Bacteria</taxon>
        <taxon>Bacillati</taxon>
        <taxon>Actinomycetota</taxon>
        <taxon>Actinomycetes</taxon>
        <taxon>Micrococcales</taxon>
        <taxon>Microbacteriaceae</taxon>
        <taxon>Agromyces</taxon>
    </lineage>
</organism>
<evidence type="ECO:0000256" key="2">
    <source>
        <dbReference type="PIRSR" id="PIRSR000390-1"/>
    </source>
</evidence>
<dbReference type="InterPro" id="IPR015424">
    <property type="entry name" value="PyrdxlP-dep_Trfase"/>
</dbReference>
<keyword evidence="6" id="KW-0808">Transferase</keyword>
<feature type="compositionally biased region" description="Acidic residues" evidence="5">
    <location>
        <begin position="12"/>
        <end position="22"/>
    </location>
</feature>
<name>A0A5S4VEQ2_9MICO</name>
<dbReference type="InterPro" id="IPR000653">
    <property type="entry name" value="DegT/StrS_aminotransferase"/>
</dbReference>
<dbReference type="InterPro" id="IPR015422">
    <property type="entry name" value="PyrdxlP-dep_Trfase_small"/>
</dbReference>
<evidence type="ECO:0000256" key="5">
    <source>
        <dbReference type="SAM" id="MobiDB-lite"/>
    </source>
</evidence>
<dbReference type="GO" id="GO:0000271">
    <property type="term" value="P:polysaccharide biosynthetic process"/>
    <property type="evidence" value="ECO:0007669"/>
    <property type="project" value="TreeGrafter"/>
</dbReference>
<evidence type="ECO:0000256" key="1">
    <source>
        <dbReference type="ARBA" id="ARBA00001933"/>
    </source>
</evidence>
<keyword evidence="3 4" id="KW-0663">Pyridoxal phosphate</keyword>
<feature type="region of interest" description="Disordered" evidence="5">
    <location>
        <begin position="1"/>
        <end position="22"/>
    </location>
</feature>
<dbReference type="Pfam" id="PF01041">
    <property type="entry name" value="DegT_DnrJ_EryC1"/>
    <property type="match status" value="1"/>
</dbReference>
<sequence>MSQPARPFRDGESDDSAADDDDVLGHGFLPAGLATVAIAASATIDEASPGVVVGRRRERLSLPETITLGQPTVGDEELEAIRAVFESGWLSGAGPTCQALEARFASEVAGTAHALATSNCGSALHLGLQVLGAGPGDEVIVGDYTFPATGHSVAWTGAKPVFADIRPDIWSADPAAVEAAITPRTVGIVAVDVFGQPADFDELRAIADRHDLWLMEDAACSAGATYKGRPAGSLADVATFSFHGRKGITAGEGGALTTDDAELAAHARKLHTYGIAPAISREGSTDLPLPEFDEFGYNYRLSDLAAGVMLAQLDRLPTLLANRRRVAGWYAELLADVDQVTAPVALDDREHPWQSYVVTLDHGVDRGAVASHLRSNGVQCNFGTYASHLQPVYGFSGTLPVSADLFRRHLAIPMHANLTEGEVERVVATLTDALAAARG</sequence>
<accession>A0A5S4VEQ2</accession>